<reference evidence="1" key="1">
    <citation type="submission" date="2019-03" db="EMBL/GenBank/DDBJ databases">
        <authorList>
            <person name="Mank J."/>
            <person name="Almeida P."/>
        </authorList>
    </citation>
    <scope>NUCLEOTIDE SEQUENCE</scope>
    <source>
        <strain evidence="1">78183</strain>
    </source>
</reference>
<proteinExistence type="predicted"/>
<gene>
    <name evidence="1" type="ORF">SVIM_LOCUS217345</name>
</gene>
<accession>A0A6N2LDK1</accession>
<name>A0A6N2LDK1_SALVM</name>
<dbReference type="AlphaFoldDB" id="A0A6N2LDK1"/>
<evidence type="ECO:0000313" key="1">
    <source>
        <dbReference type="EMBL" id="VFU39255.1"/>
    </source>
</evidence>
<protein>
    <submittedName>
        <fullName evidence="1">Uncharacterized protein</fullName>
    </submittedName>
</protein>
<dbReference type="EMBL" id="CAADRP010001513">
    <property type="protein sequence ID" value="VFU39255.1"/>
    <property type="molecule type" value="Genomic_DNA"/>
</dbReference>
<organism evidence="1">
    <name type="scientific">Salix viminalis</name>
    <name type="common">Common osier</name>
    <name type="synonym">Basket willow</name>
    <dbReference type="NCBI Taxonomy" id="40686"/>
    <lineage>
        <taxon>Eukaryota</taxon>
        <taxon>Viridiplantae</taxon>
        <taxon>Streptophyta</taxon>
        <taxon>Embryophyta</taxon>
        <taxon>Tracheophyta</taxon>
        <taxon>Spermatophyta</taxon>
        <taxon>Magnoliopsida</taxon>
        <taxon>eudicotyledons</taxon>
        <taxon>Gunneridae</taxon>
        <taxon>Pentapetalae</taxon>
        <taxon>rosids</taxon>
        <taxon>fabids</taxon>
        <taxon>Malpighiales</taxon>
        <taxon>Salicaceae</taxon>
        <taxon>Saliceae</taxon>
        <taxon>Salix</taxon>
    </lineage>
</organism>
<sequence length="60" mass="6543">MHTEEGRTTSVLSIHHVIAVDIAISTPHFPGSNLPEGEPDAMINEMKGTHCMTSIHISYT</sequence>